<comment type="caution">
    <text evidence="8">The sequence shown here is derived from an EMBL/GenBank/DDBJ whole genome shotgun (WGS) entry which is preliminary data.</text>
</comment>
<dbReference type="PANTHER" id="PTHR43133:SF63">
    <property type="entry name" value="RNA POLYMERASE SIGMA FACTOR FECI-RELATED"/>
    <property type="match status" value="1"/>
</dbReference>
<dbReference type="Pfam" id="PF04542">
    <property type="entry name" value="Sigma70_r2"/>
    <property type="match status" value="1"/>
</dbReference>
<dbReference type="Gene3D" id="1.10.1740.10">
    <property type="match status" value="1"/>
</dbReference>
<reference evidence="8 9" key="1">
    <citation type="submission" date="2020-08" db="EMBL/GenBank/DDBJ databases">
        <title>Genomic Encyclopedia of Type Strains, Phase III (KMG-III): the genomes of soil and plant-associated and newly described type strains.</title>
        <authorList>
            <person name="Whitman W."/>
        </authorList>
    </citation>
    <scope>NUCLEOTIDE SEQUENCE [LARGE SCALE GENOMIC DNA]</scope>
    <source>
        <strain evidence="8 9">CECT 8799</strain>
    </source>
</reference>
<dbReference type="Gene3D" id="1.10.10.10">
    <property type="entry name" value="Winged helix-like DNA-binding domain superfamily/Winged helix DNA-binding domain"/>
    <property type="match status" value="1"/>
</dbReference>
<gene>
    <name evidence="8" type="ORF">FHS09_001896</name>
</gene>
<dbReference type="InterPro" id="IPR039425">
    <property type="entry name" value="RNA_pol_sigma-70-like"/>
</dbReference>
<keyword evidence="4" id="KW-0804">Transcription</keyword>
<dbReference type="EMBL" id="JACHWZ010000007">
    <property type="protein sequence ID" value="MBB3061066.1"/>
    <property type="molecule type" value="Genomic_DNA"/>
</dbReference>
<feature type="domain" description="RNA polymerase sigma factor 70 region 4 type 2" evidence="7">
    <location>
        <begin position="113"/>
        <end position="161"/>
    </location>
</feature>
<feature type="region of interest" description="Disordered" evidence="5">
    <location>
        <begin position="171"/>
        <end position="190"/>
    </location>
</feature>
<comment type="similarity">
    <text evidence="1">Belongs to the sigma-70 factor family. ECF subfamily.</text>
</comment>
<dbReference type="Proteomes" id="UP000535937">
    <property type="component" value="Unassembled WGS sequence"/>
</dbReference>
<feature type="domain" description="RNA polymerase sigma-70 region 2" evidence="6">
    <location>
        <begin position="25"/>
        <end position="74"/>
    </location>
</feature>
<proteinExistence type="inferred from homology"/>
<dbReference type="GO" id="GO:0003677">
    <property type="term" value="F:DNA binding"/>
    <property type="evidence" value="ECO:0007669"/>
    <property type="project" value="InterPro"/>
</dbReference>
<evidence type="ECO:0000256" key="2">
    <source>
        <dbReference type="ARBA" id="ARBA00023015"/>
    </source>
</evidence>
<dbReference type="InterPro" id="IPR013325">
    <property type="entry name" value="RNA_pol_sigma_r2"/>
</dbReference>
<dbReference type="PANTHER" id="PTHR43133">
    <property type="entry name" value="RNA POLYMERASE ECF-TYPE SIGMA FACTO"/>
    <property type="match status" value="1"/>
</dbReference>
<dbReference type="SUPFAM" id="SSF88946">
    <property type="entry name" value="Sigma2 domain of RNA polymerase sigma factors"/>
    <property type="match status" value="1"/>
</dbReference>
<evidence type="ECO:0000256" key="1">
    <source>
        <dbReference type="ARBA" id="ARBA00010641"/>
    </source>
</evidence>
<evidence type="ECO:0000259" key="7">
    <source>
        <dbReference type="Pfam" id="PF08281"/>
    </source>
</evidence>
<evidence type="ECO:0000313" key="9">
    <source>
        <dbReference type="Proteomes" id="UP000535937"/>
    </source>
</evidence>
<dbReference type="RefSeq" id="WP_183459118.1">
    <property type="nucleotide sequence ID" value="NZ_JACHWZ010000007.1"/>
</dbReference>
<dbReference type="InterPro" id="IPR007627">
    <property type="entry name" value="RNA_pol_sigma70_r2"/>
</dbReference>
<dbReference type="InterPro" id="IPR013249">
    <property type="entry name" value="RNA_pol_sigma70_r4_t2"/>
</dbReference>
<keyword evidence="3" id="KW-0731">Sigma factor</keyword>
<dbReference type="SUPFAM" id="SSF88659">
    <property type="entry name" value="Sigma3 and sigma4 domains of RNA polymerase sigma factors"/>
    <property type="match status" value="1"/>
</dbReference>
<dbReference type="AlphaFoldDB" id="A0A7W4WB72"/>
<dbReference type="GO" id="GO:0006352">
    <property type="term" value="P:DNA-templated transcription initiation"/>
    <property type="evidence" value="ECO:0007669"/>
    <property type="project" value="InterPro"/>
</dbReference>
<evidence type="ECO:0000256" key="4">
    <source>
        <dbReference type="ARBA" id="ARBA00023163"/>
    </source>
</evidence>
<dbReference type="NCBIfam" id="TIGR02937">
    <property type="entry name" value="sigma70-ECF"/>
    <property type="match status" value="1"/>
</dbReference>
<evidence type="ECO:0000313" key="8">
    <source>
        <dbReference type="EMBL" id="MBB3061066.1"/>
    </source>
</evidence>
<protein>
    <submittedName>
        <fullName evidence="8">RNA polymerase sigma-70 factor (ECF subfamily)</fullName>
    </submittedName>
</protein>
<organism evidence="8 9">
    <name type="scientific">Microbulbifer rhizosphaerae</name>
    <dbReference type="NCBI Taxonomy" id="1562603"/>
    <lineage>
        <taxon>Bacteria</taxon>
        <taxon>Pseudomonadati</taxon>
        <taxon>Pseudomonadota</taxon>
        <taxon>Gammaproteobacteria</taxon>
        <taxon>Cellvibrionales</taxon>
        <taxon>Microbulbiferaceae</taxon>
        <taxon>Microbulbifer</taxon>
    </lineage>
</organism>
<name>A0A7W4WB72_9GAMM</name>
<sequence>MAKDETLADIFIGVRGSLARLVSSIAPPKEIEDIVQETYVRVCQAARRGPIDQPRSFMLRTARNLALDYVKRAESRLAVSMDEEFDLSPELGHGTDRTYEIVASNEEFAHFCEAVRQLPVQCRRAFVLKKVYGYSQREIARQLNISESTVEKHIATGIKRCTLFMLQQRNSGSPDAGARTVSGAGRGGRP</sequence>
<dbReference type="GO" id="GO:0016987">
    <property type="term" value="F:sigma factor activity"/>
    <property type="evidence" value="ECO:0007669"/>
    <property type="project" value="UniProtKB-KW"/>
</dbReference>
<keyword evidence="2" id="KW-0805">Transcription regulation</keyword>
<keyword evidence="9" id="KW-1185">Reference proteome</keyword>
<dbReference type="Pfam" id="PF08281">
    <property type="entry name" value="Sigma70_r4_2"/>
    <property type="match status" value="1"/>
</dbReference>
<evidence type="ECO:0000259" key="6">
    <source>
        <dbReference type="Pfam" id="PF04542"/>
    </source>
</evidence>
<evidence type="ECO:0000256" key="3">
    <source>
        <dbReference type="ARBA" id="ARBA00023082"/>
    </source>
</evidence>
<dbReference type="InterPro" id="IPR013324">
    <property type="entry name" value="RNA_pol_sigma_r3/r4-like"/>
</dbReference>
<evidence type="ECO:0000256" key="5">
    <source>
        <dbReference type="SAM" id="MobiDB-lite"/>
    </source>
</evidence>
<accession>A0A7W4WB72</accession>
<dbReference type="InterPro" id="IPR014284">
    <property type="entry name" value="RNA_pol_sigma-70_dom"/>
</dbReference>
<dbReference type="InterPro" id="IPR036388">
    <property type="entry name" value="WH-like_DNA-bd_sf"/>
</dbReference>